<dbReference type="AlphaFoldDB" id="A0AB35L6Y5"/>
<organism evidence="1 2">
    <name type="scientific">Providencia rettgeri</name>
    <dbReference type="NCBI Taxonomy" id="587"/>
    <lineage>
        <taxon>Bacteria</taxon>
        <taxon>Pseudomonadati</taxon>
        <taxon>Pseudomonadota</taxon>
        <taxon>Gammaproteobacteria</taxon>
        <taxon>Enterobacterales</taxon>
        <taxon>Morganellaceae</taxon>
        <taxon>Providencia</taxon>
    </lineage>
</organism>
<evidence type="ECO:0000313" key="1">
    <source>
        <dbReference type="EMBL" id="MDH2303890.1"/>
    </source>
</evidence>
<comment type="caution">
    <text evidence="1">The sequence shown here is derived from an EMBL/GenBank/DDBJ whole genome shotgun (WGS) entry which is preliminary data.</text>
</comment>
<dbReference type="EMBL" id="JARVQW010000001">
    <property type="protein sequence ID" value="MDH2303890.1"/>
    <property type="molecule type" value="Genomic_DNA"/>
</dbReference>
<protein>
    <submittedName>
        <fullName evidence="1">Uncharacterized protein</fullName>
    </submittedName>
</protein>
<gene>
    <name evidence="1" type="ORF">QDQ51_00455</name>
</gene>
<dbReference type="RefSeq" id="WP_226537852.1">
    <property type="nucleotide sequence ID" value="NZ_ABEXOA020000022.1"/>
</dbReference>
<evidence type="ECO:0000313" key="2">
    <source>
        <dbReference type="Proteomes" id="UP001162044"/>
    </source>
</evidence>
<accession>A0AB35L6Y5</accession>
<reference evidence="1" key="1">
    <citation type="submission" date="2023-04" db="EMBL/GenBank/DDBJ databases">
        <authorList>
            <person name="Li W."/>
        </authorList>
    </citation>
    <scope>NUCLEOTIDE SEQUENCE</scope>
    <source>
        <strain evidence="1">QITACRE101</strain>
    </source>
</reference>
<proteinExistence type="predicted"/>
<reference evidence="1" key="2">
    <citation type="submission" date="2023-10" db="EMBL/GenBank/DDBJ databases">
        <title>Analysis of Resistance Genes of Carbapenem-resistant Providencia rettgeri.</title>
        <authorList>
            <person name="Liu M."/>
        </authorList>
    </citation>
    <scope>NUCLEOTIDE SEQUENCE</scope>
    <source>
        <strain evidence="1">QITACRE101</strain>
    </source>
</reference>
<dbReference type="Proteomes" id="UP001162044">
    <property type="component" value="Unassembled WGS sequence"/>
</dbReference>
<sequence length="63" mass="7123">MNNKINELLKFAQEMKAIGGADGTAARRIEARIKTQELKKKFTNPKSMTGEDIKRICEQNNIS</sequence>
<name>A0AB35L6Y5_PRORE</name>